<evidence type="ECO:0000313" key="2">
    <source>
        <dbReference type="Proteomes" id="UP000184310"/>
    </source>
</evidence>
<dbReference type="OrthoDB" id="1957549at2"/>
<gene>
    <name evidence="1" type="ORF">SAMN02745163_02861</name>
</gene>
<reference evidence="1 2" key="1">
    <citation type="submission" date="2016-11" db="EMBL/GenBank/DDBJ databases">
        <authorList>
            <person name="Jaros S."/>
            <person name="Januszkiewicz K."/>
            <person name="Wedrychowicz H."/>
        </authorList>
    </citation>
    <scope>NUCLEOTIDE SEQUENCE [LARGE SCALE GENOMIC DNA]</scope>
    <source>
        <strain evidence="1 2">DSM 21758</strain>
    </source>
</reference>
<accession>A0A1M6NCG8</accession>
<dbReference type="Proteomes" id="UP000184310">
    <property type="component" value="Unassembled WGS sequence"/>
</dbReference>
<sequence>MKNEINIEFFKNNIYSGMNFKKIRGVSSIISVTDDGFTYRIGKKGNYKKVLYTEVEYAIRECELNGSINRSWYNKKFSKRAASNPCNFTSIGGVLQELGYVLYNKNKYIKL</sequence>
<proteinExistence type="predicted"/>
<evidence type="ECO:0000313" key="1">
    <source>
        <dbReference type="EMBL" id="SHJ93294.1"/>
    </source>
</evidence>
<dbReference type="RefSeq" id="WP_072989060.1">
    <property type="nucleotide sequence ID" value="NZ_FQZB01000012.1"/>
</dbReference>
<organism evidence="1 2">
    <name type="scientific">Clostridium cavendishii DSM 21758</name>
    <dbReference type="NCBI Taxonomy" id="1121302"/>
    <lineage>
        <taxon>Bacteria</taxon>
        <taxon>Bacillati</taxon>
        <taxon>Bacillota</taxon>
        <taxon>Clostridia</taxon>
        <taxon>Eubacteriales</taxon>
        <taxon>Clostridiaceae</taxon>
        <taxon>Clostridium</taxon>
    </lineage>
</organism>
<dbReference type="AlphaFoldDB" id="A0A1M6NCG8"/>
<keyword evidence="2" id="KW-1185">Reference proteome</keyword>
<protein>
    <submittedName>
        <fullName evidence="1">Uncharacterized protein</fullName>
    </submittedName>
</protein>
<name>A0A1M6NCG8_9CLOT</name>
<dbReference type="EMBL" id="FQZB01000012">
    <property type="protein sequence ID" value="SHJ93294.1"/>
    <property type="molecule type" value="Genomic_DNA"/>
</dbReference>